<name>A0ABD1E1S2_HYPHA</name>
<evidence type="ECO:0000256" key="1">
    <source>
        <dbReference type="ARBA" id="ARBA00004141"/>
    </source>
</evidence>
<evidence type="ECO:0008006" key="8">
    <source>
        <dbReference type="Google" id="ProtNLM"/>
    </source>
</evidence>
<feature type="transmembrane region" description="Helical" evidence="5">
    <location>
        <begin position="42"/>
        <end position="63"/>
    </location>
</feature>
<evidence type="ECO:0000256" key="5">
    <source>
        <dbReference type="SAM" id="Phobius"/>
    </source>
</evidence>
<accession>A0ABD1E1S2</accession>
<evidence type="ECO:0000313" key="6">
    <source>
        <dbReference type="EMBL" id="KAL1488518.1"/>
    </source>
</evidence>
<comment type="subcellular location">
    <subcellularLocation>
        <location evidence="1">Membrane</location>
        <topology evidence="1">Multi-pass membrane protein</topology>
    </subcellularLocation>
</comment>
<gene>
    <name evidence="6" type="ORF">ABEB36_014984</name>
</gene>
<evidence type="ECO:0000256" key="4">
    <source>
        <dbReference type="ARBA" id="ARBA00023136"/>
    </source>
</evidence>
<dbReference type="EMBL" id="JBDJPC010000014">
    <property type="protein sequence ID" value="KAL1488518.1"/>
    <property type="molecule type" value="Genomic_DNA"/>
</dbReference>
<protein>
    <recommendedName>
        <fullName evidence="8">Transmembrane protein 17</fullName>
    </recommendedName>
</protein>
<feature type="transmembrane region" description="Helical" evidence="5">
    <location>
        <begin position="75"/>
        <end position="96"/>
    </location>
</feature>
<dbReference type="PANTHER" id="PTHR13531">
    <property type="entry name" value="GEO07735P1-RELATED-RELATED"/>
    <property type="match status" value="1"/>
</dbReference>
<keyword evidence="2 5" id="KW-0812">Transmembrane</keyword>
<feature type="transmembrane region" description="Helical" evidence="5">
    <location>
        <begin position="139"/>
        <end position="159"/>
    </location>
</feature>
<dbReference type="Pfam" id="PF09799">
    <property type="entry name" value="Transmemb_17"/>
    <property type="match status" value="1"/>
</dbReference>
<keyword evidence="3 5" id="KW-1133">Transmembrane helix</keyword>
<dbReference type="InterPro" id="IPR019184">
    <property type="entry name" value="Uncharacterised_TM-17"/>
</dbReference>
<dbReference type="AlphaFoldDB" id="A0ABD1E1S2"/>
<evidence type="ECO:0000256" key="3">
    <source>
        <dbReference type="ARBA" id="ARBA00022989"/>
    </source>
</evidence>
<dbReference type="Proteomes" id="UP001566132">
    <property type="component" value="Unassembled WGS sequence"/>
</dbReference>
<feature type="transmembrane region" description="Helical" evidence="5">
    <location>
        <begin position="108"/>
        <end position="127"/>
    </location>
</feature>
<sequence length="191" mass="22208">MCNMSWKEKFLNISRNIFPCLALSKTSGKLDNQVKSNLPLQMAAYFNVIFLPVWIIVLTQFLIENYSKFSQLVQVLIVTIISTTFLIEVVRMYMMYEGNLNDKIPELAGFWMLSVFLQVPLQGVLLFNPYFKLRVLEIVCQSVIFVLLIIQIIFGYVGIKYTASQQAKYYSGKREELTKSKSDLNQRQKLF</sequence>
<dbReference type="GO" id="GO:0016020">
    <property type="term" value="C:membrane"/>
    <property type="evidence" value="ECO:0007669"/>
    <property type="project" value="UniProtKB-SubCell"/>
</dbReference>
<evidence type="ECO:0000313" key="7">
    <source>
        <dbReference type="Proteomes" id="UP001566132"/>
    </source>
</evidence>
<comment type="caution">
    <text evidence="6">The sequence shown here is derived from an EMBL/GenBank/DDBJ whole genome shotgun (WGS) entry which is preliminary data.</text>
</comment>
<keyword evidence="4 5" id="KW-0472">Membrane</keyword>
<organism evidence="6 7">
    <name type="scientific">Hypothenemus hampei</name>
    <name type="common">Coffee berry borer</name>
    <dbReference type="NCBI Taxonomy" id="57062"/>
    <lineage>
        <taxon>Eukaryota</taxon>
        <taxon>Metazoa</taxon>
        <taxon>Ecdysozoa</taxon>
        <taxon>Arthropoda</taxon>
        <taxon>Hexapoda</taxon>
        <taxon>Insecta</taxon>
        <taxon>Pterygota</taxon>
        <taxon>Neoptera</taxon>
        <taxon>Endopterygota</taxon>
        <taxon>Coleoptera</taxon>
        <taxon>Polyphaga</taxon>
        <taxon>Cucujiformia</taxon>
        <taxon>Curculionidae</taxon>
        <taxon>Scolytinae</taxon>
        <taxon>Hypothenemus</taxon>
    </lineage>
</organism>
<evidence type="ECO:0000256" key="2">
    <source>
        <dbReference type="ARBA" id="ARBA00022692"/>
    </source>
</evidence>
<keyword evidence="7" id="KW-1185">Reference proteome</keyword>
<proteinExistence type="predicted"/>
<dbReference type="PANTHER" id="PTHR13531:SF6">
    <property type="entry name" value="TMEM (HUMAN TRANSMEMBRANE PROTEIN) HOMOLOG"/>
    <property type="match status" value="1"/>
</dbReference>
<reference evidence="6 7" key="1">
    <citation type="submission" date="2024-05" db="EMBL/GenBank/DDBJ databases">
        <title>Genetic variation in Jamaican populations of the coffee berry borer (Hypothenemus hampei).</title>
        <authorList>
            <person name="Errbii M."/>
            <person name="Myrie A."/>
        </authorList>
    </citation>
    <scope>NUCLEOTIDE SEQUENCE [LARGE SCALE GENOMIC DNA]</scope>
    <source>
        <strain evidence="6">JA-Hopewell-2020-01-JO</strain>
        <tissue evidence="6">Whole body</tissue>
    </source>
</reference>